<feature type="compositionally biased region" description="Low complexity" evidence="2">
    <location>
        <begin position="22"/>
        <end position="32"/>
    </location>
</feature>
<evidence type="ECO:0000256" key="2">
    <source>
        <dbReference type="SAM" id="MobiDB-lite"/>
    </source>
</evidence>
<organism evidence="4">
    <name type="scientific">uncultured Mycobacteriales bacterium</name>
    <dbReference type="NCBI Taxonomy" id="581187"/>
    <lineage>
        <taxon>Bacteria</taxon>
        <taxon>Bacillati</taxon>
        <taxon>Actinomycetota</taxon>
        <taxon>Actinomycetes</taxon>
        <taxon>Mycobacteriales</taxon>
        <taxon>environmental samples</taxon>
    </lineage>
</organism>
<dbReference type="InterPro" id="IPR006680">
    <property type="entry name" value="Amidohydro-rel"/>
</dbReference>
<dbReference type="GO" id="GO:0005737">
    <property type="term" value="C:cytoplasm"/>
    <property type="evidence" value="ECO:0007669"/>
    <property type="project" value="TreeGrafter"/>
</dbReference>
<sequence length="357" mass="37845">MDTSMSRRTALRAAGAAAAAAGIGMSTSAASTRGGPPGRAGRIDTHHHAVPEPMRRWAVDRGLLPPSGGPSWAAWTVPDAVRVMADNRMAAAVVSAPVPSAAFADPAVAREGVRVCNEAYAELVADHPTRFGFFAAVAPLHVDLAIEQAAYALDRLGADGIILMTSAGGRYLGDPAFDPLLAELHRRRAVVLVHPDGLPEGGTELPGVSESLADFPLDTTRAALNLIASGTVDRYPGLSIILSHAGGMLPYLAGRAESQGRQGEFVDPARFRRALHRFYYDTALPASPYAMPSLLRAVGADRLLYGTDFASRPAAEVNVITRDLDRDPALDGPARRAIDRDNALRLFPRLARRLAGR</sequence>
<feature type="compositionally biased region" description="Basic and acidic residues" evidence="2">
    <location>
        <begin position="41"/>
        <end position="50"/>
    </location>
</feature>
<dbReference type="AlphaFoldDB" id="A0A6J4K0M3"/>
<feature type="region of interest" description="Disordered" evidence="2">
    <location>
        <begin position="22"/>
        <end position="50"/>
    </location>
</feature>
<dbReference type="InterPro" id="IPR032465">
    <property type="entry name" value="ACMSD"/>
</dbReference>
<reference evidence="4" key="1">
    <citation type="submission" date="2020-02" db="EMBL/GenBank/DDBJ databases">
        <authorList>
            <person name="Meier V. D."/>
        </authorList>
    </citation>
    <scope>NUCLEOTIDE SEQUENCE</scope>
    <source>
        <strain evidence="4">AVDCRST_MAG41</strain>
    </source>
</reference>
<dbReference type="SUPFAM" id="SSF51556">
    <property type="entry name" value="Metallo-dependent hydrolases"/>
    <property type="match status" value="1"/>
</dbReference>
<keyword evidence="1" id="KW-0456">Lyase</keyword>
<evidence type="ECO:0000313" key="4">
    <source>
        <dbReference type="EMBL" id="CAA9292533.1"/>
    </source>
</evidence>
<proteinExistence type="predicted"/>
<dbReference type="GO" id="GO:0016831">
    <property type="term" value="F:carboxy-lyase activity"/>
    <property type="evidence" value="ECO:0007669"/>
    <property type="project" value="InterPro"/>
</dbReference>
<dbReference type="EMBL" id="CADCTP010000437">
    <property type="protein sequence ID" value="CAA9292533.1"/>
    <property type="molecule type" value="Genomic_DNA"/>
</dbReference>
<dbReference type="InterPro" id="IPR032466">
    <property type="entry name" value="Metal_Hydrolase"/>
</dbReference>
<dbReference type="Pfam" id="PF04909">
    <property type="entry name" value="Amidohydro_2"/>
    <property type="match status" value="1"/>
</dbReference>
<dbReference type="Gene3D" id="3.20.20.140">
    <property type="entry name" value="Metal-dependent hydrolases"/>
    <property type="match status" value="1"/>
</dbReference>
<dbReference type="InterPro" id="IPR006311">
    <property type="entry name" value="TAT_signal"/>
</dbReference>
<dbReference type="PANTHER" id="PTHR21240:SF28">
    <property type="entry name" value="ISO-OROTATE DECARBOXYLASE (EUROFUNG)"/>
    <property type="match status" value="1"/>
</dbReference>
<accession>A0A6J4K0M3</accession>
<evidence type="ECO:0000259" key="3">
    <source>
        <dbReference type="Pfam" id="PF04909"/>
    </source>
</evidence>
<gene>
    <name evidence="4" type="ORF">AVDCRST_MAG41-4532</name>
</gene>
<evidence type="ECO:0000256" key="1">
    <source>
        <dbReference type="ARBA" id="ARBA00023239"/>
    </source>
</evidence>
<dbReference type="PROSITE" id="PS51318">
    <property type="entry name" value="TAT"/>
    <property type="match status" value="1"/>
</dbReference>
<protein>
    <recommendedName>
        <fullName evidence="3">Amidohydrolase-related domain-containing protein</fullName>
    </recommendedName>
</protein>
<dbReference type="GO" id="GO:0016787">
    <property type="term" value="F:hydrolase activity"/>
    <property type="evidence" value="ECO:0007669"/>
    <property type="project" value="InterPro"/>
</dbReference>
<name>A0A6J4K0M3_9ACTN</name>
<dbReference type="PANTHER" id="PTHR21240">
    <property type="entry name" value="2-AMINO-3-CARBOXYLMUCONATE-6-SEMIALDEHYDE DECARBOXYLASE"/>
    <property type="match status" value="1"/>
</dbReference>
<dbReference type="GO" id="GO:0019748">
    <property type="term" value="P:secondary metabolic process"/>
    <property type="evidence" value="ECO:0007669"/>
    <property type="project" value="TreeGrafter"/>
</dbReference>
<feature type="domain" description="Amidohydrolase-related" evidence="3">
    <location>
        <begin position="43"/>
        <end position="348"/>
    </location>
</feature>